<sequence>MQTAKRIESFSVLGNYLESFVNNFDKIDTSENQEKFNQMLHGSKAKNSWFTIENQLYAIKSWAEALKKENLEKWLAPYAQIESKNKTIGIVAAGNIPMVGFHDILTVLISGNKAQVKLSSKDDVLIPYVLDLLFEIEPKFKDQYESVERLENYDAVIATGSDNTARYFEAYFKKVPNLIRRNRTSVAILDGSETEEDLEGLAHDMLQYFGLGCRNITKLFIPKGYDLDKIFNALYPWKDIIHHHKYANNYDYFRTIFLMKQIPILENGFVLFKEGEDFFSPISTVSYEYYEDKDKLKEHLAQNEEKIQAVVEKSESGIPFGHAQQPQLWDYADNVDTLKWLMKL</sequence>
<dbReference type="GO" id="GO:0003995">
    <property type="term" value="F:acyl-CoA dehydrogenase activity"/>
    <property type="evidence" value="ECO:0007669"/>
    <property type="project" value="InterPro"/>
</dbReference>
<dbReference type="EMBL" id="JANCMU010000005">
    <property type="protein sequence ID" value="MDG4946500.1"/>
    <property type="molecule type" value="Genomic_DNA"/>
</dbReference>
<dbReference type="GO" id="GO:0008218">
    <property type="term" value="P:bioluminescence"/>
    <property type="evidence" value="ECO:0007669"/>
    <property type="project" value="InterPro"/>
</dbReference>
<keyword evidence="3" id="KW-1185">Reference proteome</keyword>
<evidence type="ECO:0000313" key="3">
    <source>
        <dbReference type="Proteomes" id="UP001152599"/>
    </source>
</evidence>
<name>A0A9X4RW29_9FLAO</name>
<dbReference type="RefSeq" id="WP_304420893.1">
    <property type="nucleotide sequence ID" value="NZ_JANCMU010000005.1"/>
</dbReference>
<dbReference type="InterPro" id="IPR008670">
    <property type="entry name" value="CoA_reduct_LuxC"/>
</dbReference>
<gene>
    <name evidence="2" type="ORF">NMK71_08745</name>
</gene>
<protein>
    <submittedName>
        <fullName evidence="2">Acyl-CoA reductase</fullName>
    </submittedName>
</protein>
<evidence type="ECO:0000313" key="2">
    <source>
        <dbReference type="EMBL" id="MDG4946500.1"/>
    </source>
</evidence>
<comment type="caution">
    <text evidence="2">The sequence shown here is derived from an EMBL/GenBank/DDBJ whole genome shotgun (WGS) entry which is preliminary data.</text>
</comment>
<keyword evidence="1" id="KW-0521">NADP</keyword>
<evidence type="ECO:0000256" key="1">
    <source>
        <dbReference type="ARBA" id="ARBA00022857"/>
    </source>
</evidence>
<proteinExistence type="predicted"/>
<accession>A0A9X4RW29</accession>
<dbReference type="AlphaFoldDB" id="A0A9X4RW29"/>
<dbReference type="Proteomes" id="UP001152599">
    <property type="component" value="Unassembled WGS sequence"/>
</dbReference>
<organism evidence="2 3">
    <name type="scientific">Profundicola chukchiensis</name>
    <dbReference type="NCBI Taxonomy" id="2961959"/>
    <lineage>
        <taxon>Bacteria</taxon>
        <taxon>Pseudomonadati</taxon>
        <taxon>Bacteroidota</taxon>
        <taxon>Flavobacteriia</taxon>
        <taxon>Flavobacteriales</taxon>
        <taxon>Weeksellaceae</taxon>
        <taxon>Profundicola</taxon>
    </lineage>
</organism>
<reference evidence="2" key="1">
    <citation type="submission" date="2022-07" db="EMBL/GenBank/DDBJ databases">
        <title>Description and genome-wide analysis of Profundicola chukchiensis gen. nov., sp. nov., marine bacteria isolated from bottom sediments of the Chukchi Sea.</title>
        <authorList>
            <person name="Romanenko L."/>
            <person name="Otstavnykh N."/>
            <person name="Kurilenko V."/>
            <person name="Eremeev V."/>
            <person name="Velansky P."/>
            <person name="Mikhailov V."/>
            <person name="Isaeva M."/>
        </authorList>
    </citation>
    <scope>NUCLEOTIDE SEQUENCE</scope>
    <source>
        <strain evidence="2">KMM 9713</strain>
    </source>
</reference>
<dbReference type="Pfam" id="PF05893">
    <property type="entry name" value="LuxC"/>
    <property type="match status" value="1"/>
</dbReference>